<evidence type="ECO:0000256" key="1">
    <source>
        <dbReference type="SAM" id="MobiDB-lite"/>
    </source>
</evidence>
<dbReference type="AlphaFoldDB" id="A0A1W1I2T6"/>
<dbReference type="KEGG" id="nja:NSJP_1154"/>
<dbReference type="Proteomes" id="UP000192042">
    <property type="component" value="Chromosome I"/>
</dbReference>
<keyword evidence="3" id="KW-1185">Reference proteome</keyword>
<feature type="region of interest" description="Disordered" evidence="1">
    <location>
        <begin position="29"/>
        <end position="88"/>
    </location>
</feature>
<evidence type="ECO:0000313" key="2">
    <source>
        <dbReference type="EMBL" id="SLM47326.1"/>
    </source>
</evidence>
<accession>A0A1W1I2T6</accession>
<dbReference type="EMBL" id="LT828648">
    <property type="protein sequence ID" value="SLM47326.1"/>
    <property type="molecule type" value="Genomic_DNA"/>
</dbReference>
<proteinExistence type="predicted"/>
<evidence type="ECO:0000313" key="3">
    <source>
        <dbReference type="Proteomes" id="UP000192042"/>
    </source>
</evidence>
<organism evidence="2 3">
    <name type="scientific">Nitrospira japonica</name>
    <dbReference type="NCBI Taxonomy" id="1325564"/>
    <lineage>
        <taxon>Bacteria</taxon>
        <taxon>Pseudomonadati</taxon>
        <taxon>Nitrospirota</taxon>
        <taxon>Nitrospiria</taxon>
        <taxon>Nitrospirales</taxon>
        <taxon>Nitrospiraceae</taxon>
        <taxon>Nitrospira</taxon>
    </lineage>
</organism>
<reference evidence="2 3" key="1">
    <citation type="submission" date="2017-03" db="EMBL/GenBank/DDBJ databases">
        <authorList>
            <person name="Afonso C.L."/>
            <person name="Miller P.J."/>
            <person name="Scott M.A."/>
            <person name="Spackman E."/>
            <person name="Goraichik I."/>
            <person name="Dimitrov K.M."/>
            <person name="Suarez D.L."/>
            <person name="Swayne D.E."/>
        </authorList>
    </citation>
    <scope>NUCLEOTIDE SEQUENCE [LARGE SCALE GENOMIC DNA]</scope>
    <source>
        <strain evidence="2">Genome sequencing of Nitrospira japonica strain NJ11</strain>
    </source>
</reference>
<feature type="compositionally biased region" description="Pro residues" evidence="1">
    <location>
        <begin position="46"/>
        <end position="88"/>
    </location>
</feature>
<name>A0A1W1I2T6_9BACT</name>
<gene>
    <name evidence="2" type="ORF">NSJP_1154</name>
</gene>
<sequence length="88" mass="9099">MRRRTAEGAGMTLAILYWLLTGESVAAASSDPQLDPKAGETMADPRPAPGTGPTFPNPPAPEPPTPVPPAPPPPSPQPNPPPQPRPQP</sequence>
<protein>
    <submittedName>
        <fullName evidence="2">Uncharacterized protein</fullName>
    </submittedName>
</protein>